<dbReference type="EMBL" id="SRYZ01000016">
    <property type="protein sequence ID" value="TGY06475.1"/>
    <property type="molecule type" value="Genomic_DNA"/>
</dbReference>
<dbReference type="InterPro" id="IPR011042">
    <property type="entry name" value="6-blade_b-propeller_TolB-like"/>
</dbReference>
<gene>
    <name evidence="1" type="ORF">E5355_08830</name>
</gene>
<dbReference type="Gene3D" id="2.120.10.30">
    <property type="entry name" value="TolB, C-terminal domain"/>
    <property type="match status" value="1"/>
</dbReference>
<accession>A0A4S2AYI2</accession>
<keyword evidence="2" id="KW-1185">Reference proteome</keyword>
<organism evidence="1 2">
    <name type="scientific">Bacteroides muris</name>
    <name type="common">ex Afrizal et al. 2022</name>
    <dbReference type="NCBI Taxonomy" id="2516960"/>
    <lineage>
        <taxon>Bacteria</taxon>
        <taxon>Pseudomonadati</taxon>
        <taxon>Bacteroidota</taxon>
        <taxon>Bacteroidia</taxon>
        <taxon>Bacteroidales</taxon>
        <taxon>Bacteroidaceae</taxon>
        <taxon>Bacteroides</taxon>
    </lineage>
</organism>
<dbReference type="SUPFAM" id="SSF101898">
    <property type="entry name" value="NHL repeat"/>
    <property type="match status" value="1"/>
</dbReference>
<name>A0A4S2AYI2_9BACE</name>
<protein>
    <submittedName>
        <fullName evidence="1">6-bladed beta-propeller</fullName>
    </submittedName>
</protein>
<proteinExistence type="predicted"/>
<dbReference type="AlphaFoldDB" id="A0A4S2AYI2"/>
<evidence type="ECO:0000313" key="1">
    <source>
        <dbReference type="EMBL" id="TGY06475.1"/>
    </source>
</evidence>
<evidence type="ECO:0000313" key="2">
    <source>
        <dbReference type="Proteomes" id="UP000310532"/>
    </source>
</evidence>
<reference evidence="1 2" key="1">
    <citation type="submission" date="2019-04" db="EMBL/GenBank/DDBJ databases">
        <title>Microbes associate with the intestines of laboratory mice.</title>
        <authorList>
            <person name="Navarre W."/>
            <person name="Wong E."/>
            <person name="Huang K."/>
            <person name="Tropini C."/>
            <person name="Ng K."/>
            <person name="Yu B."/>
        </authorList>
    </citation>
    <scope>NUCLEOTIDE SEQUENCE [LARGE SCALE GENOMIC DNA]</scope>
    <source>
        <strain evidence="1 2">NM69_E16B</strain>
    </source>
</reference>
<dbReference type="Proteomes" id="UP000310532">
    <property type="component" value="Unassembled WGS sequence"/>
</dbReference>
<dbReference type="Pfam" id="PF17170">
    <property type="entry name" value="DUF5128"/>
    <property type="match status" value="1"/>
</dbReference>
<dbReference type="RefSeq" id="WP_136010063.1">
    <property type="nucleotide sequence ID" value="NZ_SRYZ01000016.1"/>
</dbReference>
<sequence length="383" mass="43920">MEISFGLRKILAFCLVIALLSGCKKTDKQQTFNGKTVNFAMEKLAEQQNMLNRVDSISFIPLNAVCEDALLKQINKCSVVDDKIYLLDYFGNASLTVWDNTGTFLYKIGHQGQGPGEYSKITDFDVANQNIYLLDSGQRKILEYNLNGDFKDEYSYNGKLEGVNDLIVTSDGNFLLGLDVELSMDNQLILTDSEFNIKQVLLSFDERTTRGHLNIGSLRRCATNIVYYYPISDDIYILNATGEVKEKYEITFNKSIPKSMRNNYQEVVKQRKSNEFSYFYETPFVCGNFLLSSIFYGSKKAMLAMDLEKQTFSKVVYNKDIVLSISHFNFPIYMDETRIYCWLNSAAYNLFDEESKKRMGSGILKHLENGEDALVVYYLKPKK</sequence>
<comment type="caution">
    <text evidence="1">The sequence shown here is derived from an EMBL/GenBank/DDBJ whole genome shotgun (WGS) entry which is preliminary data.</text>
</comment>